<feature type="transmembrane region" description="Helical" evidence="6">
    <location>
        <begin position="377"/>
        <end position="398"/>
    </location>
</feature>
<feature type="transmembrane region" description="Helical" evidence="6">
    <location>
        <begin position="94"/>
        <end position="113"/>
    </location>
</feature>
<keyword evidence="4 6" id="KW-1133">Transmembrane helix</keyword>
<feature type="transmembrane region" description="Helical" evidence="6">
    <location>
        <begin position="468"/>
        <end position="489"/>
    </location>
</feature>
<dbReference type="Proteomes" id="UP000548423">
    <property type="component" value="Unassembled WGS sequence"/>
</dbReference>
<feature type="transmembrane region" description="Helical" evidence="6">
    <location>
        <begin position="340"/>
        <end position="357"/>
    </location>
</feature>
<keyword evidence="3 6" id="KW-0812">Transmembrane</keyword>
<feature type="transmembrane region" description="Helical" evidence="6">
    <location>
        <begin position="437"/>
        <end position="462"/>
    </location>
</feature>
<evidence type="ECO:0000256" key="2">
    <source>
        <dbReference type="ARBA" id="ARBA00022475"/>
    </source>
</evidence>
<comment type="caution">
    <text evidence="7">The sequence shown here is derived from an EMBL/GenBank/DDBJ whole genome shotgun (WGS) entry which is preliminary data.</text>
</comment>
<feature type="transmembrane region" description="Helical" evidence="6">
    <location>
        <begin position="125"/>
        <end position="145"/>
    </location>
</feature>
<feature type="transmembrane region" description="Helical" evidence="6">
    <location>
        <begin position="252"/>
        <end position="276"/>
    </location>
</feature>
<evidence type="ECO:0000256" key="4">
    <source>
        <dbReference type="ARBA" id="ARBA00022989"/>
    </source>
</evidence>
<organism evidence="7 8">
    <name type="scientific">Neobacillus niacini</name>
    <dbReference type="NCBI Taxonomy" id="86668"/>
    <lineage>
        <taxon>Bacteria</taxon>
        <taxon>Bacillati</taxon>
        <taxon>Bacillota</taxon>
        <taxon>Bacilli</taxon>
        <taxon>Bacillales</taxon>
        <taxon>Bacillaceae</taxon>
        <taxon>Neobacillus</taxon>
    </lineage>
</organism>
<reference evidence="8" key="2">
    <citation type="submission" date="2020-08" db="EMBL/GenBank/DDBJ databases">
        <title>The Agave Microbiome: Exploring the role of microbial communities in plant adaptations to desert environments.</title>
        <authorList>
            <person name="Partida-Martinez L.P."/>
        </authorList>
    </citation>
    <scope>NUCLEOTIDE SEQUENCE [LARGE SCALE GENOMIC DNA]</scope>
    <source>
        <strain evidence="8">AT2.8</strain>
    </source>
</reference>
<comment type="subcellular location">
    <subcellularLocation>
        <location evidence="1">Cell membrane</location>
        <topology evidence="1">Multi-pass membrane protein</topology>
    </subcellularLocation>
</comment>
<gene>
    <name evidence="7" type="ORF">F4694_000584</name>
</gene>
<sequence length="520" mass="59569">MNNESRIKNSIRNIGTGVAFQFISLILSFVSRSFFINSLGLIYLGINGLFSNILLMLSLAELGIGSAIIYSLYKPVAENNTSEISALINLYAKVYRIIATFVAFIGISIIPFLDSIIKENTNIPYLTIIYLLFLLDSVFSYLFSYKRSIIIADQKEYVITIYQNTFSILKTLLQILILIVFKSYILFLIIQTLYTIINNLVISIKVDRLYPFLKYGKNEKVSNEVKKSIYTNMASIFTFKFFGVVLHGSDNIIISSFVGITWVGIIANFNLIIGAIDMVVTQIFNSLTASIGNLNAKEDNSKSFFVFSTLNIANFWLFGFCSICLWILCNPFVSLWLGTNYKISYGILLVLIINFYMRGMQNAVYLFRTTMGIFKQLLYIPIIAAIINIILSIILVQYLGVLGVFLGTAISRLLTFTIFEPYFLFKHGYKRSVLPFYLKYVSFFLLLVATGWLTKIICNLFLNETWSGFFISIIICILLPNIIFTVLFFRTKEFKYCYSIIKNFLSRLFYKNKLKVKLNN</sequence>
<proteinExistence type="predicted"/>
<evidence type="ECO:0000313" key="8">
    <source>
        <dbReference type="Proteomes" id="UP000548423"/>
    </source>
</evidence>
<dbReference type="GO" id="GO:0005886">
    <property type="term" value="C:plasma membrane"/>
    <property type="evidence" value="ECO:0007669"/>
    <property type="project" value="UniProtKB-SubCell"/>
</dbReference>
<evidence type="ECO:0000256" key="1">
    <source>
        <dbReference type="ARBA" id="ARBA00004651"/>
    </source>
</evidence>
<protein>
    <submittedName>
        <fullName evidence="7">O-antigen/teichoic acid export membrane protein</fullName>
    </submittedName>
</protein>
<dbReference type="PANTHER" id="PTHR30250">
    <property type="entry name" value="PST FAMILY PREDICTED COLANIC ACID TRANSPORTER"/>
    <property type="match status" value="1"/>
</dbReference>
<feature type="transmembrane region" description="Helical" evidence="6">
    <location>
        <begin position="185"/>
        <end position="206"/>
    </location>
</feature>
<evidence type="ECO:0000256" key="6">
    <source>
        <dbReference type="SAM" id="Phobius"/>
    </source>
</evidence>
<name>A0A852T7P9_9BACI</name>
<dbReference type="PANTHER" id="PTHR30250:SF26">
    <property type="entry name" value="PSMA PROTEIN"/>
    <property type="match status" value="1"/>
</dbReference>
<evidence type="ECO:0000256" key="5">
    <source>
        <dbReference type="ARBA" id="ARBA00023136"/>
    </source>
</evidence>
<feature type="transmembrane region" description="Helical" evidence="6">
    <location>
        <begin position="20"/>
        <end position="46"/>
    </location>
</feature>
<feature type="transmembrane region" description="Helical" evidence="6">
    <location>
        <begin position="52"/>
        <end position="73"/>
    </location>
</feature>
<feature type="transmembrane region" description="Helical" evidence="6">
    <location>
        <begin position="404"/>
        <end position="425"/>
    </location>
</feature>
<dbReference type="EMBL" id="JACCBX010000001">
    <property type="protein sequence ID" value="NYE03865.1"/>
    <property type="molecule type" value="Genomic_DNA"/>
</dbReference>
<keyword evidence="2" id="KW-1003">Cell membrane</keyword>
<feature type="transmembrane region" description="Helical" evidence="6">
    <location>
        <begin position="304"/>
        <end position="328"/>
    </location>
</feature>
<accession>A0A852T7P9</accession>
<reference evidence="8" key="1">
    <citation type="submission" date="2020-07" db="EMBL/GenBank/DDBJ databases">
        <authorList>
            <person name="Partida-Martinez L."/>
            <person name="Huntemann M."/>
            <person name="Clum A."/>
            <person name="Wang J."/>
            <person name="Palaniappan K."/>
            <person name="Ritter S."/>
            <person name="Chen I.-M."/>
            <person name="Stamatis D."/>
            <person name="Reddy T."/>
            <person name="O'Malley R."/>
            <person name="Daum C."/>
            <person name="Shapiro N."/>
            <person name="Ivanova N."/>
            <person name="Kyrpides N."/>
            <person name="Woyke T."/>
        </authorList>
    </citation>
    <scope>NUCLEOTIDE SEQUENCE [LARGE SCALE GENOMIC DNA]</scope>
    <source>
        <strain evidence="8">AT2.8</strain>
    </source>
</reference>
<keyword evidence="5 6" id="KW-0472">Membrane</keyword>
<evidence type="ECO:0000313" key="7">
    <source>
        <dbReference type="EMBL" id="NYE03865.1"/>
    </source>
</evidence>
<evidence type="ECO:0000256" key="3">
    <source>
        <dbReference type="ARBA" id="ARBA00022692"/>
    </source>
</evidence>
<dbReference type="InterPro" id="IPR050833">
    <property type="entry name" value="Poly_Biosynth_Transport"/>
</dbReference>
<dbReference type="AlphaFoldDB" id="A0A852T7P9"/>